<proteinExistence type="predicted"/>
<accession>A0A1J1J7J2</accession>
<dbReference type="AlphaFoldDB" id="A0A1J1J7J2"/>
<keyword evidence="1" id="KW-0175">Coiled coil</keyword>
<evidence type="ECO:0000256" key="2">
    <source>
        <dbReference type="SAM" id="MobiDB-lite"/>
    </source>
</evidence>
<protein>
    <submittedName>
        <fullName evidence="3">CLUMA_CG020414, isoform A</fullName>
    </submittedName>
</protein>
<feature type="coiled-coil region" evidence="1">
    <location>
        <begin position="58"/>
        <end position="96"/>
    </location>
</feature>
<name>A0A1J1J7J2_9DIPT</name>
<sequence length="264" mass="29535">MNAEEVNENSNDINDYDAEEDYISKLKNNYKTKELAEQVEKQLSVNGNEETIHREKLLREYIEELEGAFRKKDDETETLKKQMRNMACNFEALKKQEKNDEMKASTSSANAMMVPISSASDPKARTIPAGSTKDPNSFADKLINAKTSDESNQKKSVAASSSGFASNHVMVNEDLLEEAVSLFSNPELVEADNTIFIAFVPKGYPRVVFDENAKKSFNELLTKIGNNCIREVKKAAAGPSDANRHISSQIIEVIDEFDFILCNC</sequence>
<reference evidence="3 4" key="1">
    <citation type="submission" date="2015-04" db="EMBL/GenBank/DDBJ databases">
        <authorList>
            <person name="Syromyatnikov M.Y."/>
            <person name="Popov V.N."/>
        </authorList>
    </citation>
    <scope>NUCLEOTIDE SEQUENCE [LARGE SCALE GENOMIC DNA]</scope>
</reference>
<dbReference type="Proteomes" id="UP000183832">
    <property type="component" value="Unassembled WGS sequence"/>
</dbReference>
<feature type="region of interest" description="Disordered" evidence="2">
    <location>
        <begin position="117"/>
        <end position="139"/>
    </location>
</feature>
<evidence type="ECO:0000256" key="1">
    <source>
        <dbReference type="SAM" id="Coils"/>
    </source>
</evidence>
<gene>
    <name evidence="3" type="ORF">CLUMA_CG020414</name>
</gene>
<dbReference type="EMBL" id="CVRI01000071">
    <property type="protein sequence ID" value="CRL07438.1"/>
    <property type="molecule type" value="Genomic_DNA"/>
</dbReference>
<keyword evidence="4" id="KW-1185">Reference proteome</keyword>
<evidence type="ECO:0000313" key="4">
    <source>
        <dbReference type="Proteomes" id="UP000183832"/>
    </source>
</evidence>
<evidence type="ECO:0000313" key="3">
    <source>
        <dbReference type="EMBL" id="CRL07438.1"/>
    </source>
</evidence>
<feature type="non-terminal residue" evidence="3">
    <location>
        <position position="264"/>
    </location>
</feature>
<organism evidence="3 4">
    <name type="scientific">Clunio marinus</name>
    <dbReference type="NCBI Taxonomy" id="568069"/>
    <lineage>
        <taxon>Eukaryota</taxon>
        <taxon>Metazoa</taxon>
        <taxon>Ecdysozoa</taxon>
        <taxon>Arthropoda</taxon>
        <taxon>Hexapoda</taxon>
        <taxon>Insecta</taxon>
        <taxon>Pterygota</taxon>
        <taxon>Neoptera</taxon>
        <taxon>Endopterygota</taxon>
        <taxon>Diptera</taxon>
        <taxon>Nematocera</taxon>
        <taxon>Chironomoidea</taxon>
        <taxon>Chironomidae</taxon>
        <taxon>Clunio</taxon>
    </lineage>
</organism>